<keyword evidence="2" id="KW-1185">Reference proteome</keyword>
<sequence>MILPQPDGGTPLYLPPLHSTPAAAISPYTHIPQHAVTAALHQQFHQTGAVSCLTPAVVGQITPVNVSVNNTNPQSHSTSSVMAAAAAVQWPQNPAQNNQQNQQQSSNVIVTHSVSHVNNEHSINQTSTITQNQSAVAAQHPTNWHWSTGVQQSQNTIQETSPQSNMFTIDTSSSIGATKSTSTISNPNLQFPQQVSNSTLSLYPSSLGDLSSTLQLLQSSTLTASTAALLAATVMQQPNTNIFDNEINMNLDMTTVATLAALATASINSPSLINTNMNSIKEMKTKEKEDITTSEFSKSVHLNDDIVGLPFTQPIKKPRYDVETVQKIKKDE</sequence>
<dbReference type="EMBL" id="UZAL01031836">
    <property type="protein sequence ID" value="VDP59316.1"/>
    <property type="molecule type" value="Genomic_DNA"/>
</dbReference>
<reference evidence="1 2" key="1">
    <citation type="submission" date="2018-11" db="EMBL/GenBank/DDBJ databases">
        <authorList>
            <consortium name="Pathogen Informatics"/>
        </authorList>
    </citation>
    <scope>NUCLEOTIDE SEQUENCE [LARGE SCALE GENOMIC DNA]</scope>
    <source>
        <strain>Denwood</strain>
        <strain evidence="2">Zambia</strain>
    </source>
</reference>
<evidence type="ECO:0000313" key="2">
    <source>
        <dbReference type="Proteomes" id="UP000269396"/>
    </source>
</evidence>
<evidence type="ECO:0000313" key="1">
    <source>
        <dbReference type="EMBL" id="VDP59316.1"/>
    </source>
</evidence>
<name>A0A183PBT1_9TREM</name>
<protein>
    <submittedName>
        <fullName evidence="1">Uncharacterized protein</fullName>
    </submittedName>
</protein>
<dbReference type="Proteomes" id="UP000269396">
    <property type="component" value="Unassembled WGS sequence"/>
</dbReference>
<gene>
    <name evidence="1" type="ORF">SMTD_LOCUS11817</name>
</gene>
<organism evidence="1 2">
    <name type="scientific">Schistosoma mattheei</name>
    <dbReference type="NCBI Taxonomy" id="31246"/>
    <lineage>
        <taxon>Eukaryota</taxon>
        <taxon>Metazoa</taxon>
        <taxon>Spiralia</taxon>
        <taxon>Lophotrochozoa</taxon>
        <taxon>Platyhelminthes</taxon>
        <taxon>Trematoda</taxon>
        <taxon>Digenea</taxon>
        <taxon>Strigeidida</taxon>
        <taxon>Schistosomatoidea</taxon>
        <taxon>Schistosomatidae</taxon>
        <taxon>Schistosoma</taxon>
    </lineage>
</organism>
<proteinExistence type="predicted"/>
<dbReference type="STRING" id="31246.A0A183PBT1"/>
<dbReference type="AlphaFoldDB" id="A0A183PBT1"/>
<accession>A0A183PBT1</accession>